<proteinExistence type="predicted"/>
<feature type="domain" description="Antitoxin Xre/MbcA/ParS-like toxin-binding" evidence="1">
    <location>
        <begin position="81"/>
        <end position="131"/>
    </location>
</feature>
<sequence length="132" mass="14724">MTYEANPNGVPATLSEEEAHAATRTTFRLFEVWELSKDESREVLGGLTTRDYEALREGNYAPTTGDLARRLGLLLGIHRCLRLMFRTAARRKRWIRAPNQALGGETALALMSQPEISGMAKLSAYLHAEVYG</sequence>
<organism evidence="2 3">
    <name type="scientific">Roseivivax sediminis</name>
    <dbReference type="NCBI Taxonomy" id="936889"/>
    <lineage>
        <taxon>Bacteria</taxon>
        <taxon>Pseudomonadati</taxon>
        <taxon>Pseudomonadota</taxon>
        <taxon>Alphaproteobacteria</taxon>
        <taxon>Rhodobacterales</taxon>
        <taxon>Roseobacteraceae</taxon>
        <taxon>Roseivivax</taxon>
    </lineage>
</organism>
<name>A0A1I2EIS2_9RHOB</name>
<accession>A0A1I2EIS2</accession>
<dbReference type="RefSeq" id="WP_149758955.1">
    <property type="nucleotide sequence ID" value="NZ_FOMS01000024.1"/>
</dbReference>
<dbReference type="InterPro" id="IPR024467">
    <property type="entry name" value="Xre/MbcA/ParS-like_toxin-bd"/>
</dbReference>
<reference evidence="2 3" key="1">
    <citation type="submission" date="2016-10" db="EMBL/GenBank/DDBJ databases">
        <authorList>
            <person name="Varghese N."/>
            <person name="Submissions S."/>
        </authorList>
    </citation>
    <scope>NUCLEOTIDE SEQUENCE [LARGE SCALE GENOMIC DNA]</scope>
    <source>
        <strain evidence="3">YIM D21,KCTC 23444,ACCC 10710</strain>
    </source>
</reference>
<dbReference type="EMBL" id="FOMS01000024">
    <property type="protein sequence ID" value="SFE92593.1"/>
    <property type="molecule type" value="Genomic_DNA"/>
</dbReference>
<keyword evidence="3" id="KW-1185">Reference proteome</keyword>
<dbReference type="Proteomes" id="UP000325289">
    <property type="component" value="Unassembled WGS sequence"/>
</dbReference>
<dbReference type="AlphaFoldDB" id="A0A1I2EIS2"/>
<evidence type="ECO:0000313" key="2">
    <source>
        <dbReference type="EMBL" id="SFE92593.1"/>
    </source>
</evidence>
<protein>
    <recommendedName>
        <fullName evidence="1">Antitoxin Xre/MbcA/ParS-like toxin-binding domain-containing protein</fullName>
    </recommendedName>
</protein>
<dbReference type="OrthoDB" id="117888at2"/>
<gene>
    <name evidence="2" type="ORF">SAMN04515678_12411</name>
</gene>
<evidence type="ECO:0000259" key="1">
    <source>
        <dbReference type="Pfam" id="PF09722"/>
    </source>
</evidence>
<dbReference type="Pfam" id="PF09722">
    <property type="entry name" value="Xre_MbcA_ParS_C"/>
    <property type="match status" value="1"/>
</dbReference>
<evidence type="ECO:0000313" key="3">
    <source>
        <dbReference type="Proteomes" id="UP000325289"/>
    </source>
</evidence>